<gene>
    <name evidence="2" type="ordered locus">Cyan7822_6625</name>
</gene>
<sequence>MQLSNNPPRVEVKEIAKEVKLELSQAFQGVKFSVKSTLDKITIAWTDGPTQKEVLPIAKKYLGIKNNYADDTRLYEPVKFRGKMVSTYLEYVFTDRKESSELYLKAHEYFTKKYNCEVNITVNENRVEIETIVINGELAASQITRLARQNTLQSLNQSIEELATEPKTDEAQTSEAVEALEIKSNLILFPVVDSEPASIVRN</sequence>
<name>E0UN47_GLOV7</name>
<evidence type="ECO:0000313" key="2">
    <source>
        <dbReference type="EMBL" id="ADN18377.1"/>
    </source>
</evidence>
<dbReference type="OrthoDB" id="6465939at2"/>
<evidence type="ECO:0000313" key="3">
    <source>
        <dbReference type="Proteomes" id="UP000008206"/>
    </source>
</evidence>
<keyword evidence="2" id="KW-0614">Plasmid</keyword>
<dbReference type="RefSeq" id="WP_013335119.1">
    <property type="nucleotide sequence ID" value="NC_014534.1"/>
</dbReference>
<evidence type="ECO:0000259" key="1">
    <source>
        <dbReference type="Pfam" id="PF18847"/>
    </source>
</evidence>
<keyword evidence="3" id="KW-1185">Reference proteome</keyword>
<reference evidence="3" key="1">
    <citation type="journal article" date="2011" name="MBio">
        <title>Novel metabolic attributes of the genus Cyanothece, comprising a group of unicellular nitrogen-fixing Cyanobacteria.</title>
        <authorList>
            <person name="Bandyopadhyay A."/>
            <person name="Elvitigala T."/>
            <person name="Welsh E."/>
            <person name="Stockel J."/>
            <person name="Liberton M."/>
            <person name="Min H."/>
            <person name="Sherman L.A."/>
            <person name="Pakrasi H.B."/>
        </authorList>
    </citation>
    <scope>NUCLEOTIDE SEQUENCE [LARGE SCALE GENOMIC DNA]</scope>
    <source>
        <strain evidence="3">PCC 7822</strain>
        <plasmid evidence="3">Cy782202</plasmid>
    </source>
</reference>
<accession>E0UN47</accession>
<feature type="domain" description="Large polyvalent protein associated" evidence="1">
    <location>
        <begin position="12"/>
        <end position="97"/>
    </location>
</feature>
<geneLocation type="plasmid" evidence="2 3">
    <name>Cy782202</name>
</geneLocation>
<dbReference type="HOGENOM" id="CLU_1352763_0_0_3"/>
<dbReference type="Proteomes" id="UP000008206">
    <property type="component" value="Plasmid Cy782202"/>
</dbReference>
<protein>
    <recommendedName>
        <fullName evidence="1">Large polyvalent protein associated domain-containing protein</fullName>
    </recommendedName>
</protein>
<dbReference type="Pfam" id="PF18847">
    <property type="entry name" value="LPD29"/>
    <property type="match status" value="1"/>
</dbReference>
<dbReference type="KEGG" id="cyj:Cyan7822_6625"/>
<dbReference type="InterPro" id="IPR041311">
    <property type="entry name" value="LPD29"/>
</dbReference>
<proteinExistence type="predicted"/>
<dbReference type="EMBL" id="CP002200">
    <property type="protein sequence ID" value="ADN18377.1"/>
    <property type="molecule type" value="Genomic_DNA"/>
</dbReference>
<dbReference type="AlphaFoldDB" id="E0UN47"/>
<organism evidence="2 3">
    <name type="scientific">Gloeothece verrucosa (strain PCC 7822)</name>
    <name type="common">Cyanothece sp. (strain PCC 7822)</name>
    <dbReference type="NCBI Taxonomy" id="497965"/>
    <lineage>
        <taxon>Bacteria</taxon>
        <taxon>Bacillati</taxon>
        <taxon>Cyanobacteriota</taxon>
        <taxon>Cyanophyceae</taxon>
        <taxon>Oscillatoriophycideae</taxon>
        <taxon>Chroococcales</taxon>
        <taxon>Aphanothecaceae</taxon>
        <taxon>Gloeothece</taxon>
        <taxon>Gloeothece verrucosa</taxon>
    </lineage>
</organism>